<name>A0A7S2Y2A4_9STRA</name>
<evidence type="ECO:0008006" key="4">
    <source>
        <dbReference type="Google" id="ProtNLM"/>
    </source>
</evidence>
<dbReference type="InterPro" id="IPR036611">
    <property type="entry name" value="Trigger_fac_ribosome-bd_sf"/>
</dbReference>
<organism evidence="3">
    <name type="scientific">Entomoneis paludosa</name>
    <dbReference type="NCBI Taxonomy" id="265537"/>
    <lineage>
        <taxon>Eukaryota</taxon>
        <taxon>Sar</taxon>
        <taxon>Stramenopiles</taxon>
        <taxon>Ochrophyta</taxon>
        <taxon>Bacillariophyta</taxon>
        <taxon>Bacillariophyceae</taxon>
        <taxon>Bacillariophycidae</taxon>
        <taxon>Entomoneidaceae</taxon>
        <taxon>Entomoneis</taxon>
    </lineage>
</organism>
<evidence type="ECO:0000256" key="2">
    <source>
        <dbReference type="SAM" id="SignalP"/>
    </source>
</evidence>
<gene>
    <name evidence="3" type="ORF">APAL1065_LOCUS953</name>
</gene>
<proteinExistence type="predicted"/>
<evidence type="ECO:0000313" key="3">
    <source>
        <dbReference type="EMBL" id="CAD9941373.1"/>
    </source>
</evidence>
<dbReference type="GO" id="GO:0006457">
    <property type="term" value="P:protein folding"/>
    <property type="evidence" value="ECO:0007669"/>
    <property type="project" value="InterPro"/>
</dbReference>
<dbReference type="SUPFAM" id="SSF102735">
    <property type="entry name" value="Trigger factor ribosome-binding domain"/>
    <property type="match status" value="1"/>
</dbReference>
<dbReference type="AlphaFoldDB" id="A0A7S2Y2A4"/>
<feature type="chain" id="PRO_5031025155" description="Trigger factor ribosome-binding bacterial domain-containing protein" evidence="2">
    <location>
        <begin position="23"/>
        <end position="244"/>
    </location>
</feature>
<dbReference type="GO" id="GO:0015031">
    <property type="term" value="P:protein transport"/>
    <property type="evidence" value="ECO:0007669"/>
    <property type="project" value="InterPro"/>
</dbReference>
<evidence type="ECO:0000256" key="1">
    <source>
        <dbReference type="SAM" id="MobiDB-lite"/>
    </source>
</evidence>
<accession>A0A7S2Y2A4</accession>
<feature type="compositionally biased region" description="Basic residues" evidence="1">
    <location>
        <begin position="163"/>
        <end position="176"/>
    </location>
</feature>
<sequence>MKQSGLFLTALGASFLSESALGFTPCGQHGRSATQALSSMPEPWQGDVVMAEGGIIQGCAIEPAVEGSLTEWKLNIDGVQADLGRFSEAIYKKVTADAKRQQFQGFRPGTIPPHLEPTYRAFAMDECARETVLEALQQNNVRPFDSCRSEMLLEQFSIPPLKSKQKKKKKKSKKKKGMDGDIVAVEEPVEEEEPEPQWRSFETMKEAVDAGWRPGQSFSFVAVNVKGQKLPTPKDGSDPLNFNN</sequence>
<protein>
    <recommendedName>
        <fullName evidence="4">Trigger factor ribosome-binding bacterial domain-containing protein</fullName>
    </recommendedName>
</protein>
<feature type="region of interest" description="Disordered" evidence="1">
    <location>
        <begin position="163"/>
        <end position="200"/>
    </location>
</feature>
<reference evidence="3" key="1">
    <citation type="submission" date="2021-01" db="EMBL/GenBank/DDBJ databases">
        <authorList>
            <person name="Corre E."/>
            <person name="Pelletier E."/>
            <person name="Niang G."/>
            <person name="Scheremetjew M."/>
            <person name="Finn R."/>
            <person name="Kale V."/>
            <person name="Holt S."/>
            <person name="Cochrane G."/>
            <person name="Meng A."/>
            <person name="Brown T."/>
            <person name="Cohen L."/>
        </authorList>
    </citation>
    <scope>NUCLEOTIDE SEQUENCE</scope>
    <source>
        <strain evidence="3">CCMP125</strain>
    </source>
</reference>
<dbReference type="EMBL" id="HBHT01001499">
    <property type="protein sequence ID" value="CAD9941373.1"/>
    <property type="molecule type" value="Transcribed_RNA"/>
</dbReference>
<keyword evidence="2" id="KW-0732">Signal</keyword>
<feature type="signal peptide" evidence="2">
    <location>
        <begin position="1"/>
        <end position="22"/>
    </location>
</feature>